<dbReference type="Proteomes" id="UP001152531">
    <property type="component" value="Unassembled WGS sequence"/>
</dbReference>
<name>A0ACA9YDV2_9ASCO</name>
<accession>A0ACA9YDV2</accession>
<keyword evidence="2" id="KW-1185">Reference proteome</keyword>
<gene>
    <name evidence="1" type="ORF">CLIB1444_14S00166</name>
</gene>
<comment type="caution">
    <text evidence="1">The sequence shown here is derived from an EMBL/GenBank/DDBJ whole genome shotgun (WGS) entry which is preliminary data.</text>
</comment>
<dbReference type="EMBL" id="CALSDN010000014">
    <property type="protein sequence ID" value="CAH6723261.1"/>
    <property type="molecule type" value="Genomic_DNA"/>
</dbReference>
<evidence type="ECO:0000313" key="1">
    <source>
        <dbReference type="EMBL" id="CAH6723261.1"/>
    </source>
</evidence>
<protein>
    <submittedName>
        <fullName evidence="1">Tyrosyl-DNA phosphodiesterase 1</fullName>
    </submittedName>
</protein>
<organism evidence="1 2">
    <name type="scientific">[Candida] jaroonii</name>
    <dbReference type="NCBI Taxonomy" id="467808"/>
    <lineage>
        <taxon>Eukaryota</taxon>
        <taxon>Fungi</taxon>
        <taxon>Dikarya</taxon>
        <taxon>Ascomycota</taxon>
        <taxon>Saccharomycotina</taxon>
        <taxon>Pichiomycetes</taxon>
        <taxon>Debaryomycetaceae</taxon>
        <taxon>Yamadazyma</taxon>
    </lineage>
</organism>
<sequence>MEKRSAASAARDHWAKRAKIGGSEAKTGILDTEKEQIESVEKKTGGSKTSPFRLLYCPSNTSKDGNNDTVRLGDLLGDPEMIETYQFNFSVDIQLVLDYLHPNFITNLRPLTFITGSNILDPATKKMYPFLSEVVARLPDRYGSHHTKMMINFFHDSMEVIVMTANFTKMDFGGYTQMCWRSQRLPKGSSTHKKGLQFQKDLGDYLLKYKDTKLTSLSGRLKTYNFDTIDVDLVTSAPGQYSLDDLKDDSEIYGYGKLYQVLKRTKNLSTTKHHNILAQVSSIASPLSSTKTQVSSIFTHLLCPVIAGDLKVLPPGEQSTKSHQQLFNYKPHIIYPSIQDMINNDLGFRSSEMLHYNYTTTADGQNQYKLLKPYFHRWNNGQDISGRETTLPHVKMFMCDNGDDWKSLKWVLLTSHNLSKQAWGYGSGQWRDIHYYKVASYEVGVLISGDLTPVYKSDGSEGNVRLPFALPPTKYHKLEQPFSILKNYGDLKDRFGQTWHGLDEI</sequence>
<evidence type="ECO:0000313" key="2">
    <source>
        <dbReference type="Proteomes" id="UP001152531"/>
    </source>
</evidence>
<reference evidence="1" key="1">
    <citation type="submission" date="2022-06" db="EMBL/GenBank/DDBJ databases">
        <authorList>
            <person name="Legras J.-L."/>
            <person name="Devillers H."/>
            <person name="Grondin C."/>
        </authorList>
    </citation>
    <scope>NUCLEOTIDE SEQUENCE</scope>
    <source>
        <strain evidence="1">CLIB 1444</strain>
    </source>
</reference>
<proteinExistence type="predicted"/>